<dbReference type="EnsemblPlants" id="AES86948">
    <property type="protein sequence ID" value="AES86948"/>
    <property type="gene ID" value="MTR_4g017370"/>
</dbReference>
<protein>
    <submittedName>
        <fullName evidence="17">Putative leucine-rich repeat-containing, plant-type, leucine-rich repeat domain, L</fullName>
    </submittedName>
    <submittedName>
        <fullName evidence="16">Verticillium wilt resistance-like protein</fullName>
    </submittedName>
</protein>
<dbReference type="FunFam" id="3.80.10.10:FF:000041">
    <property type="entry name" value="LRR receptor-like serine/threonine-protein kinase ERECTA"/>
    <property type="match status" value="1"/>
</dbReference>
<dbReference type="Pfam" id="PF00560">
    <property type="entry name" value="LRR_1"/>
    <property type="match status" value="4"/>
</dbReference>
<dbReference type="InterPro" id="IPR013210">
    <property type="entry name" value="LRR_N_plant-typ"/>
</dbReference>
<name>G7JQ72_MEDTR</name>
<keyword evidence="9 12" id="KW-0472">Membrane</keyword>
<evidence type="ECO:0000313" key="16">
    <source>
        <dbReference type="EMBL" id="AES86948.1"/>
    </source>
</evidence>
<feature type="chain" id="PRO_5014573049" evidence="13">
    <location>
        <begin position="20"/>
        <end position="1117"/>
    </location>
</feature>
<dbReference type="InterPro" id="IPR046956">
    <property type="entry name" value="RLP23-like"/>
</dbReference>
<dbReference type="Pfam" id="PF13855">
    <property type="entry name" value="LRR_8"/>
    <property type="match status" value="2"/>
</dbReference>
<keyword evidence="10" id="KW-0675">Receptor</keyword>
<dbReference type="PANTHER" id="PTHR48061:SF2">
    <property type="entry name" value="RECEPTOR LIKE PROTEIN 30-LIKE"/>
    <property type="match status" value="1"/>
</dbReference>
<dbReference type="SUPFAM" id="SSF52058">
    <property type="entry name" value="L domain-like"/>
    <property type="match status" value="3"/>
</dbReference>
<dbReference type="SUPFAM" id="SSF52047">
    <property type="entry name" value="RNI-like"/>
    <property type="match status" value="1"/>
</dbReference>
<dbReference type="eggNOG" id="KOG0619">
    <property type="taxonomic scope" value="Eukaryota"/>
</dbReference>
<dbReference type="InterPro" id="IPR055414">
    <property type="entry name" value="LRR_R13L4/SHOC2-like"/>
</dbReference>
<feature type="domain" description="Leucine-rich repeat-containing N-terminal plant-type" evidence="14">
    <location>
        <begin position="33"/>
        <end position="73"/>
    </location>
</feature>
<evidence type="ECO:0000313" key="17">
    <source>
        <dbReference type="EMBL" id="RHN58884.1"/>
    </source>
</evidence>
<dbReference type="SMART" id="SM00369">
    <property type="entry name" value="LRR_TYP"/>
    <property type="match status" value="8"/>
</dbReference>
<dbReference type="PROSITE" id="PS51450">
    <property type="entry name" value="LRR"/>
    <property type="match status" value="1"/>
</dbReference>
<dbReference type="HOGENOM" id="CLU_000288_18_3_1"/>
<gene>
    <name evidence="18" type="primary">11418183</name>
    <name evidence="16" type="ordered locus">MTR_4g017370</name>
    <name evidence="17" type="ORF">MtrunA17_Chr4g0007211</name>
</gene>
<comment type="subcellular location">
    <subcellularLocation>
        <location evidence="1">Cell membrane</location>
        <topology evidence="1">Single-pass type I membrane protein</topology>
    </subcellularLocation>
</comment>
<reference evidence="18" key="3">
    <citation type="submission" date="2015-04" db="UniProtKB">
        <authorList>
            <consortium name="EnsemblPlants"/>
        </authorList>
    </citation>
    <scope>IDENTIFICATION</scope>
    <source>
        <strain evidence="18">cv. Jemalong A17</strain>
    </source>
</reference>
<keyword evidence="6 13" id="KW-0732">Signal</keyword>
<evidence type="ECO:0000256" key="4">
    <source>
        <dbReference type="ARBA" id="ARBA00022614"/>
    </source>
</evidence>
<sequence>MRAHLTFLLFLIPFSLINSSSNIFLVNGYCQGHERSLLLHLKNSLIFNPAKSSKLVNWNQNDDDCCQWNGVTCIEGHVTALDLSHESISGGLNASSSLFSLQYLQSLNLALNDFHSMMPQELHQLQNLRYLNFSNAGFQGQIPTEIFHLKRLVTLDLSSSFTSHHVLKLENPNIGMFMKNFTDITKLYLDGVAISASGEEWGRSLYPLGGLRVLSMSSCNLSGPIDSSLARLQSLSVLKLSHNNLSSIVPDSFANFSNLTTLQISSCGLNGFFPKDIFQIHTLKVLDISYNQNLNGSLPDFSTLASLKYLNLADTNFSGPLPNTISNLKHLSTIDLSHCQFNGTLPSSMSKLTQLVYLDLSFNNFTGLLPSLSMSKNLRYISLLRNYLSGNLPSNHFEGLINLVSINLGFNSFNGSVPSSVLKLPCLRELKLPYNKLSGILGEFHNASSPLLEMIDLSNNYLQGPIPLSIFNLQTLRFIQLSSNKFNGTVKLDVIRKLSNLTVLGLSYNNLLVDVNFKYDHNMSSFPKMRILDLESCKLLQIPSFLKNQSTILSIHMADNNIEGPIPKWIWQLESLVSLNLSHNYFTGLEESFSNFSSNLNTVDLSYNNLQGPIPLVPKYAAYLDYSSNNFSSIIPPDIGNHLPYMTFMFLSNNKFQGQIHDSFCNATSLRLLDLSHNNFLGKIPKCFEALSSNLRVLNFGGNKLRGQIPSSMFPNLCALRFVDLNDNLLGGPIPKSLINCKELQVLNLGKNALTGRFPCFLSKIPTLRIMVLRSNKLHGSIRCPNSTGYWKMLHIVDLARNNFSGMISSALLNSWQAMMRDEDVLGPEFGSLFFEVYDNYHQMGFKDVVRMMEKFCAKQVAQLLLNMSHSDLYQVFSDRTAEHVDLGRYQESIIIVNKGHQMKLVKVQTAFTYVDMSSNYLEGQIPDELMQFKALMALNLSHNALTGHIPSSVENLKHLECMDLSNNSLNGEIPQGLSSLSFLAYMNLSFNHLVGRIPLGTQIQSFDVDSFKGNEGLCGPPLTTNCDDGGVQGLPPPASELSPCHNDSSIDWNFLSVELGFIFGLGIFILPLVCLMKWRLWYSNHADEMLHRFIPQLDFVYEQHEGKRCRSLRWRY</sequence>
<keyword evidence="3" id="KW-1003">Cell membrane</keyword>
<comment type="similarity">
    <text evidence="2">Belongs to the RLP family.</text>
</comment>
<evidence type="ECO:0000256" key="11">
    <source>
        <dbReference type="ARBA" id="ARBA00023180"/>
    </source>
</evidence>
<evidence type="ECO:0000313" key="18">
    <source>
        <dbReference type="EnsemblPlants" id="AES86948"/>
    </source>
</evidence>
<evidence type="ECO:0000259" key="14">
    <source>
        <dbReference type="Pfam" id="PF08263"/>
    </source>
</evidence>
<evidence type="ECO:0000256" key="7">
    <source>
        <dbReference type="ARBA" id="ARBA00022737"/>
    </source>
</evidence>
<dbReference type="OMA" id="SPIYYQD"/>
<dbReference type="OrthoDB" id="1394818at2759"/>
<reference evidence="17" key="4">
    <citation type="journal article" date="2018" name="Nat. Plants">
        <title>Whole-genome landscape of Medicago truncatula symbiotic genes.</title>
        <authorList>
            <person name="Pecrix Y."/>
            <person name="Gamas P."/>
            <person name="Carrere S."/>
        </authorList>
    </citation>
    <scope>NUCLEOTIDE SEQUENCE</scope>
    <source>
        <tissue evidence="17">Leaves</tissue>
    </source>
</reference>
<keyword evidence="19" id="KW-1185">Reference proteome</keyword>
<keyword evidence="5 12" id="KW-0812">Transmembrane</keyword>
<dbReference type="Proteomes" id="UP000265566">
    <property type="component" value="Chromosome 4"/>
</dbReference>
<evidence type="ECO:0000259" key="15">
    <source>
        <dbReference type="Pfam" id="PF23598"/>
    </source>
</evidence>
<dbReference type="PaxDb" id="3880-AES86948"/>
<dbReference type="EMBL" id="CM001220">
    <property type="protein sequence ID" value="AES86948.1"/>
    <property type="molecule type" value="Genomic_DNA"/>
</dbReference>
<keyword evidence="7" id="KW-0677">Repeat</keyword>
<proteinExistence type="inferred from homology"/>
<dbReference type="Gramene" id="rna20839">
    <property type="protein sequence ID" value="RHN58884.1"/>
    <property type="gene ID" value="gene20839"/>
</dbReference>
<evidence type="ECO:0000256" key="2">
    <source>
        <dbReference type="ARBA" id="ARBA00009592"/>
    </source>
</evidence>
<evidence type="ECO:0000256" key="12">
    <source>
        <dbReference type="SAM" id="Phobius"/>
    </source>
</evidence>
<dbReference type="PANTHER" id="PTHR48061">
    <property type="entry name" value="LEUCINE-RICH REPEAT RECEPTOR PROTEIN KINASE EMS1-LIKE-RELATED"/>
    <property type="match status" value="1"/>
</dbReference>
<dbReference type="GO" id="GO:0005886">
    <property type="term" value="C:plasma membrane"/>
    <property type="evidence" value="ECO:0007669"/>
    <property type="project" value="UniProtKB-SubCell"/>
</dbReference>
<dbReference type="KEGG" id="mtr:11418183"/>
<dbReference type="FunFam" id="3.80.10.10:FF:000095">
    <property type="entry name" value="LRR receptor-like serine/threonine-protein kinase GSO1"/>
    <property type="match status" value="1"/>
</dbReference>
<reference evidence="16 19" key="1">
    <citation type="journal article" date="2011" name="Nature">
        <title>The Medicago genome provides insight into the evolution of rhizobial symbioses.</title>
        <authorList>
            <person name="Young N.D."/>
            <person name="Debelle F."/>
            <person name="Oldroyd G.E."/>
            <person name="Geurts R."/>
            <person name="Cannon S.B."/>
            <person name="Udvardi M.K."/>
            <person name="Benedito V.A."/>
            <person name="Mayer K.F."/>
            <person name="Gouzy J."/>
            <person name="Schoof H."/>
            <person name="Van de Peer Y."/>
            <person name="Proost S."/>
            <person name="Cook D.R."/>
            <person name="Meyers B.C."/>
            <person name="Spannagl M."/>
            <person name="Cheung F."/>
            <person name="De Mita S."/>
            <person name="Krishnakumar V."/>
            <person name="Gundlach H."/>
            <person name="Zhou S."/>
            <person name="Mudge J."/>
            <person name="Bharti A.K."/>
            <person name="Murray J.D."/>
            <person name="Naoumkina M.A."/>
            <person name="Rosen B."/>
            <person name="Silverstein K.A."/>
            <person name="Tang H."/>
            <person name="Rombauts S."/>
            <person name="Zhao P.X."/>
            <person name="Zhou P."/>
            <person name="Barbe V."/>
            <person name="Bardou P."/>
            <person name="Bechner M."/>
            <person name="Bellec A."/>
            <person name="Berger A."/>
            <person name="Berges H."/>
            <person name="Bidwell S."/>
            <person name="Bisseling T."/>
            <person name="Choisne N."/>
            <person name="Couloux A."/>
            <person name="Denny R."/>
            <person name="Deshpande S."/>
            <person name="Dai X."/>
            <person name="Doyle J.J."/>
            <person name="Dudez A.M."/>
            <person name="Farmer A.D."/>
            <person name="Fouteau S."/>
            <person name="Franken C."/>
            <person name="Gibelin C."/>
            <person name="Gish J."/>
            <person name="Goldstein S."/>
            <person name="Gonzalez A.J."/>
            <person name="Green P.J."/>
            <person name="Hallab A."/>
            <person name="Hartog M."/>
            <person name="Hua A."/>
            <person name="Humphray S.J."/>
            <person name="Jeong D.H."/>
            <person name="Jing Y."/>
            <person name="Jocker A."/>
            <person name="Kenton S.M."/>
            <person name="Kim D.J."/>
            <person name="Klee K."/>
            <person name="Lai H."/>
            <person name="Lang C."/>
            <person name="Lin S."/>
            <person name="Macmil S.L."/>
            <person name="Magdelenat G."/>
            <person name="Matthews L."/>
            <person name="McCorrison J."/>
            <person name="Monaghan E.L."/>
            <person name="Mun J.H."/>
            <person name="Najar F.Z."/>
            <person name="Nicholson C."/>
            <person name="Noirot C."/>
            <person name="O'Bleness M."/>
            <person name="Paule C.R."/>
            <person name="Poulain J."/>
            <person name="Prion F."/>
            <person name="Qin B."/>
            <person name="Qu C."/>
            <person name="Retzel E.F."/>
            <person name="Riddle C."/>
            <person name="Sallet E."/>
            <person name="Samain S."/>
            <person name="Samson N."/>
            <person name="Sanders I."/>
            <person name="Saurat O."/>
            <person name="Scarpelli C."/>
            <person name="Schiex T."/>
            <person name="Segurens B."/>
            <person name="Severin A.J."/>
            <person name="Sherrier D.J."/>
            <person name="Shi R."/>
            <person name="Sims S."/>
            <person name="Singer S.R."/>
            <person name="Sinharoy S."/>
            <person name="Sterck L."/>
            <person name="Viollet A."/>
            <person name="Wang B.B."/>
            <person name="Wang K."/>
            <person name="Wang M."/>
            <person name="Wang X."/>
            <person name="Warfsmann J."/>
            <person name="Weissenbach J."/>
            <person name="White D.D."/>
            <person name="White J.D."/>
            <person name="Wiley G.B."/>
            <person name="Wincker P."/>
            <person name="Xing Y."/>
            <person name="Yang L."/>
            <person name="Yao Z."/>
            <person name="Ying F."/>
            <person name="Zhai J."/>
            <person name="Zhou L."/>
            <person name="Zuber A."/>
            <person name="Denarie J."/>
            <person name="Dixon R.A."/>
            <person name="May G.D."/>
            <person name="Schwartz D.C."/>
            <person name="Rogers J."/>
            <person name="Quetier F."/>
            <person name="Town C.D."/>
            <person name="Roe B.A."/>
        </authorList>
    </citation>
    <scope>NUCLEOTIDE SEQUENCE [LARGE SCALE GENOMIC DNA]</scope>
    <source>
        <strain evidence="16">A17</strain>
        <strain evidence="18 19">cv. Jemalong A17</strain>
    </source>
</reference>
<evidence type="ECO:0000256" key="9">
    <source>
        <dbReference type="ARBA" id="ARBA00023136"/>
    </source>
</evidence>
<dbReference type="AlphaFoldDB" id="G7JQ72"/>
<evidence type="ECO:0000256" key="1">
    <source>
        <dbReference type="ARBA" id="ARBA00004251"/>
    </source>
</evidence>
<evidence type="ECO:0000256" key="3">
    <source>
        <dbReference type="ARBA" id="ARBA00022475"/>
    </source>
</evidence>
<evidence type="ECO:0000256" key="8">
    <source>
        <dbReference type="ARBA" id="ARBA00022989"/>
    </source>
</evidence>
<dbReference type="InterPro" id="IPR032675">
    <property type="entry name" value="LRR_dom_sf"/>
</dbReference>
<dbReference type="Proteomes" id="UP000002051">
    <property type="component" value="Chromosome 4"/>
</dbReference>
<reference evidence="16 19" key="2">
    <citation type="journal article" date="2014" name="BMC Genomics">
        <title>An improved genome release (version Mt4.0) for the model legume Medicago truncatula.</title>
        <authorList>
            <person name="Tang H."/>
            <person name="Krishnakumar V."/>
            <person name="Bidwell S."/>
            <person name="Rosen B."/>
            <person name="Chan A."/>
            <person name="Zhou S."/>
            <person name="Gentzbittel L."/>
            <person name="Childs K.L."/>
            <person name="Yandell M."/>
            <person name="Gundlach H."/>
            <person name="Mayer K.F."/>
            <person name="Schwartz D.C."/>
            <person name="Town C.D."/>
        </authorList>
    </citation>
    <scope>GENOME REANNOTATION</scope>
    <source>
        <strain evidence="18 19">cv. Jemalong A17</strain>
    </source>
</reference>
<dbReference type="InterPro" id="IPR003591">
    <property type="entry name" value="Leu-rich_rpt_typical-subtyp"/>
</dbReference>
<dbReference type="EMBL" id="PSQE01000004">
    <property type="protein sequence ID" value="RHN58884.1"/>
    <property type="molecule type" value="Genomic_DNA"/>
</dbReference>
<evidence type="ECO:0000256" key="6">
    <source>
        <dbReference type="ARBA" id="ARBA00022729"/>
    </source>
</evidence>
<organism evidence="16 19">
    <name type="scientific">Medicago truncatula</name>
    <name type="common">Barrel medic</name>
    <name type="synonym">Medicago tribuloides</name>
    <dbReference type="NCBI Taxonomy" id="3880"/>
    <lineage>
        <taxon>Eukaryota</taxon>
        <taxon>Viridiplantae</taxon>
        <taxon>Streptophyta</taxon>
        <taxon>Embryophyta</taxon>
        <taxon>Tracheophyta</taxon>
        <taxon>Spermatophyta</taxon>
        <taxon>Magnoliopsida</taxon>
        <taxon>eudicotyledons</taxon>
        <taxon>Gunneridae</taxon>
        <taxon>Pentapetalae</taxon>
        <taxon>rosids</taxon>
        <taxon>fabids</taxon>
        <taxon>Fabales</taxon>
        <taxon>Fabaceae</taxon>
        <taxon>Papilionoideae</taxon>
        <taxon>50 kb inversion clade</taxon>
        <taxon>NPAAA clade</taxon>
        <taxon>Hologalegina</taxon>
        <taxon>IRL clade</taxon>
        <taxon>Trifolieae</taxon>
        <taxon>Medicago</taxon>
    </lineage>
</organism>
<keyword evidence="4" id="KW-0433">Leucine-rich repeat</keyword>
<dbReference type="Pfam" id="PF23598">
    <property type="entry name" value="LRR_14"/>
    <property type="match status" value="1"/>
</dbReference>
<keyword evidence="11" id="KW-0325">Glycoprotein</keyword>
<evidence type="ECO:0000256" key="13">
    <source>
        <dbReference type="SAM" id="SignalP"/>
    </source>
</evidence>
<evidence type="ECO:0000313" key="19">
    <source>
        <dbReference type="Proteomes" id="UP000002051"/>
    </source>
</evidence>
<evidence type="ECO:0000256" key="5">
    <source>
        <dbReference type="ARBA" id="ARBA00022692"/>
    </source>
</evidence>
<feature type="transmembrane region" description="Helical" evidence="12">
    <location>
        <begin position="1053"/>
        <end position="1076"/>
    </location>
</feature>
<evidence type="ECO:0000256" key="10">
    <source>
        <dbReference type="ARBA" id="ARBA00023170"/>
    </source>
</evidence>
<dbReference type="Gene3D" id="3.80.10.10">
    <property type="entry name" value="Ribonuclease Inhibitor"/>
    <property type="match status" value="5"/>
</dbReference>
<dbReference type="InterPro" id="IPR001611">
    <property type="entry name" value="Leu-rich_rpt"/>
</dbReference>
<feature type="signal peptide" evidence="13">
    <location>
        <begin position="1"/>
        <end position="19"/>
    </location>
</feature>
<dbReference type="FunFam" id="3.80.10.10:FF:000111">
    <property type="entry name" value="LRR receptor-like serine/threonine-protein kinase ERECTA"/>
    <property type="match status" value="1"/>
</dbReference>
<accession>G7JQ72</accession>
<feature type="domain" description="Disease resistance R13L4/SHOC-2-like LRR" evidence="15">
    <location>
        <begin position="280"/>
        <end position="385"/>
    </location>
</feature>
<dbReference type="Pfam" id="PF08263">
    <property type="entry name" value="LRRNT_2"/>
    <property type="match status" value="1"/>
</dbReference>
<keyword evidence="8 12" id="KW-1133">Transmembrane helix</keyword>